<dbReference type="InterPro" id="IPR024752">
    <property type="entry name" value="Myb/SANT-like_dom"/>
</dbReference>
<dbReference type="PANTHER" id="PTHR31704">
    <property type="entry name" value="MYB/SANT-LIKE DNA-BINDING DOMAIN PROTEIN-RELATED"/>
    <property type="match status" value="1"/>
</dbReference>
<feature type="domain" description="Myb/SANT-like" evidence="2">
    <location>
        <begin position="24"/>
        <end position="118"/>
    </location>
</feature>
<evidence type="ECO:0000259" key="2">
    <source>
        <dbReference type="Pfam" id="PF12776"/>
    </source>
</evidence>
<evidence type="ECO:0000313" key="3">
    <source>
        <dbReference type="Proteomes" id="UP000694861"/>
    </source>
</evidence>
<evidence type="ECO:0000256" key="1">
    <source>
        <dbReference type="SAM" id="MobiDB-lite"/>
    </source>
</evidence>
<dbReference type="Pfam" id="PF12776">
    <property type="entry name" value="Myb_DNA-bind_3"/>
    <property type="match status" value="1"/>
</dbReference>
<protein>
    <submittedName>
        <fullName evidence="4">L10-interacting MYB domain-containing protein-like</fullName>
    </submittedName>
</protein>
<proteinExistence type="predicted"/>
<feature type="compositionally biased region" description="Polar residues" evidence="1">
    <location>
        <begin position="202"/>
        <end position="211"/>
    </location>
</feature>
<feature type="region of interest" description="Disordered" evidence="1">
    <location>
        <begin position="200"/>
        <end position="223"/>
    </location>
</feature>
<dbReference type="RefSeq" id="XP_016650535.1">
    <property type="nucleotide sequence ID" value="XM_016795049.1"/>
</dbReference>
<name>A0ABM1LT08_PRUMU</name>
<reference evidence="4" key="2">
    <citation type="submission" date="2025-08" db="UniProtKB">
        <authorList>
            <consortium name="RefSeq"/>
        </authorList>
    </citation>
    <scope>IDENTIFICATION</scope>
</reference>
<keyword evidence="3" id="KW-1185">Reference proteome</keyword>
<accession>A0ABM1LT08</accession>
<dbReference type="PANTHER" id="PTHR31704:SF37">
    <property type="entry name" value="HEAT SHOCK PROTEIN"/>
    <property type="match status" value="1"/>
</dbReference>
<feature type="region of interest" description="Disordered" evidence="1">
    <location>
        <begin position="1"/>
        <end position="22"/>
    </location>
</feature>
<dbReference type="Proteomes" id="UP000694861">
    <property type="component" value="Linkage group LG6"/>
</dbReference>
<dbReference type="GeneID" id="107881394"/>
<gene>
    <name evidence="4" type="primary">LOC107881394</name>
</gene>
<sequence>MSNNMDKPSQDECGEESKKQGKAHWDDEALDAFIKICVVETIAGNRPGGHFSKQGWKNVIRKFSELTQRTYTQKQLKNKWTGLKKDWQLWTSLVGKETGLGWDPVKKTINASNEWWDKKVKETPEAAKFRTCGLKHADQLDILFKDIAVTGDGAGAPSQGFVYDVENELTRPTENSHEDGVYDLENGLEFNDGLDNIDAVDTSPNIETSTQDKAKRKRDGKKPAVGEKVIKRLDSILESVANRSSRNNDKPGCSIEEVMQVVEGIPEIVEDDELFVKAADMSSSDGDGNSTHSCTDDSDDEFYQLISVGCVVAISEWLKYVDKEPCRTSSHTGYKWVMDVLNGHKVMGSLIEWSKKGSNILVRRCQGGLG</sequence>
<organism evidence="3 4">
    <name type="scientific">Prunus mume</name>
    <name type="common">Japanese apricot</name>
    <name type="synonym">Armeniaca mume</name>
    <dbReference type="NCBI Taxonomy" id="102107"/>
    <lineage>
        <taxon>Eukaryota</taxon>
        <taxon>Viridiplantae</taxon>
        <taxon>Streptophyta</taxon>
        <taxon>Embryophyta</taxon>
        <taxon>Tracheophyta</taxon>
        <taxon>Spermatophyta</taxon>
        <taxon>Magnoliopsida</taxon>
        <taxon>eudicotyledons</taxon>
        <taxon>Gunneridae</taxon>
        <taxon>Pentapetalae</taxon>
        <taxon>rosids</taxon>
        <taxon>fabids</taxon>
        <taxon>Rosales</taxon>
        <taxon>Rosaceae</taxon>
        <taxon>Amygdaloideae</taxon>
        <taxon>Amygdaleae</taxon>
        <taxon>Prunus</taxon>
    </lineage>
</organism>
<reference evidence="3" key="1">
    <citation type="journal article" date="2012" name="Nat. Commun.">
        <title>The genome of Prunus mume.</title>
        <authorList>
            <person name="Zhang Q."/>
            <person name="Chen W."/>
            <person name="Sun L."/>
            <person name="Zhao F."/>
            <person name="Huang B."/>
            <person name="Yang W."/>
            <person name="Tao Y."/>
            <person name="Wang J."/>
            <person name="Yuan Z."/>
            <person name="Fan G."/>
            <person name="Xing Z."/>
            <person name="Han C."/>
            <person name="Pan H."/>
            <person name="Zhong X."/>
            <person name="Shi W."/>
            <person name="Liang X."/>
            <person name="Du D."/>
            <person name="Sun F."/>
            <person name="Xu Z."/>
            <person name="Hao R."/>
            <person name="Lv T."/>
            <person name="Lv Y."/>
            <person name="Zheng Z."/>
            <person name="Sun M."/>
            <person name="Luo L."/>
            <person name="Cai M."/>
            <person name="Gao Y."/>
            <person name="Wang J."/>
            <person name="Yin Y."/>
            <person name="Xu X."/>
            <person name="Cheng T."/>
            <person name="Wang J."/>
        </authorList>
    </citation>
    <scope>NUCLEOTIDE SEQUENCE [LARGE SCALE GENOMIC DNA]</scope>
</reference>
<evidence type="ECO:0000313" key="4">
    <source>
        <dbReference type="RefSeq" id="XP_016650535.1"/>
    </source>
</evidence>